<keyword evidence="9" id="KW-1185">Reference proteome</keyword>
<feature type="transmembrane region" description="Helical" evidence="6">
    <location>
        <begin position="133"/>
        <end position="154"/>
    </location>
</feature>
<reference evidence="8 9" key="1">
    <citation type="submission" date="2019-07" db="EMBL/GenBank/DDBJ databases">
        <authorList>
            <person name="Kim J."/>
        </authorList>
    </citation>
    <scope>NUCLEOTIDE SEQUENCE [LARGE SCALE GENOMIC DNA]</scope>
    <source>
        <strain evidence="8 9">JC52</strain>
    </source>
</reference>
<evidence type="ECO:0000256" key="4">
    <source>
        <dbReference type="ARBA" id="ARBA00022989"/>
    </source>
</evidence>
<dbReference type="InterPro" id="IPR050930">
    <property type="entry name" value="MFS_Vesicular_Transporter"/>
</dbReference>
<dbReference type="PANTHER" id="PTHR23506">
    <property type="entry name" value="GH10249P"/>
    <property type="match status" value="1"/>
</dbReference>
<dbReference type="Pfam" id="PF07690">
    <property type="entry name" value="MFS_1"/>
    <property type="match status" value="1"/>
</dbReference>
<dbReference type="AlphaFoldDB" id="A0A559K5X5"/>
<keyword evidence="5 6" id="KW-0472">Membrane</keyword>
<comment type="caution">
    <text evidence="8">The sequence shown here is derived from an EMBL/GenBank/DDBJ whole genome shotgun (WGS) entry which is preliminary data.</text>
</comment>
<feature type="transmembrane region" description="Helical" evidence="6">
    <location>
        <begin position="374"/>
        <end position="396"/>
    </location>
</feature>
<dbReference type="OrthoDB" id="5338069at2"/>
<accession>A0A559K5X5</accession>
<evidence type="ECO:0000256" key="1">
    <source>
        <dbReference type="ARBA" id="ARBA00004651"/>
    </source>
</evidence>
<dbReference type="GO" id="GO:0005886">
    <property type="term" value="C:plasma membrane"/>
    <property type="evidence" value="ECO:0007669"/>
    <property type="project" value="UniProtKB-SubCell"/>
</dbReference>
<dbReference type="PANTHER" id="PTHR23506:SF23">
    <property type="entry name" value="GH10249P"/>
    <property type="match status" value="1"/>
</dbReference>
<dbReference type="SUPFAM" id="SSF103473">
    <property type="entry name" value="MFS general substrate transporter"/>
    <property type="match status" value="1"/>
</dbReference>
<dbReference type="GO" id="GO:0022857">
    <property type="term" value="F:transmembrane transporter activity"/>
    <property type="evidence" value="ECO:0007669"/>
    <property type="project" value="InterPro"/>
</dbReference>
<feature type="transmembrane region" description="Helical" evidence="6">
    <location>
        <begin position="241"/>
        <end position="264"/>
    </location>
</feature>
<dbReference type="InterPro" id="IPR036259">
    <property type="entry name" value="MFS_trans_sf"/>
</dbReference>
<dbReference type="Gene3D" id="1.20.1250.20">
    <property type="entry name" value="MFS general substrate transporter like domains"/>
    <property type="match status" value="2"/>
</dbReference>
<name>A0A559K5X5_9BACL</name>
<feature type="transmembrane region" description="Helical" evidence="6">
    <location>
        <begin position="104"/>
        <end position="121"/>
    </location>
</feature>
<organism evidence="8 9">
    <name type="scientific">Paenibacillus cremeus</name>
    <dbReference type="NCBI Taxonomy" id="2163881"/>
    <lineage>
        <taxon>Bacteria</taxon>
        <taxon>Bacillati</taxon>
        <taxon>Bacillota</taxon>
        <taxon>Bacilli</taxon>
        <taxon>Bacillales</taxon>
        <taxon>Paenibacillaceae</taxon>
        <taxon>Paenibacillus</taxon>
    </lineage>
</organism>
<keyword evidence="4 6" id="KW-1133">Transmembrane helix</keyword>
<dbReference type="InterPro" id="IPR011701">
    <property type="entry name" value="MFS"/>
</dbReference>
<feature type="transmembrane region" description="Helical" evidence="6">
    <location>
        <begin position="203"/>
        <end position="221"/>
    </location>
</feature>
<feature type="transmembrane region" description="Helical" evidence="6">
    <location>
        <begin position="75"/>
        <end position="92"/>
    </location>
</feature>
<feature type="transmembrane region" description="Helical" evidence="6">
    <location>
        <begin position="308"/>
        <end position="328"/>
    </location>
</feature>
<feature type="transmembrane region" description="Helical" evidence="6">
    <location>
        <begin position="160"/>
        <end position="182"/>
    </location>
</feature>
<proteinExistence type="predicted"/>
<feature type="domain" description="Major facilitator superfamily (MFS) profile" evidence="7">
    <location>
        <begin position="7"/>
        <end position="402"/>
    </location>
</feature>
<comment type="subcellular location">
    <subcellularLocation>
        <location evidence="1">Cell membrane</location>
        <topology evidence="1">Multi-pass membrane protein</topology>
    </subcellularLocation>
</comment>
<dbReference type="EMBL" id="VNJI01000035">
    <property type="protein sequence ID" value="TVY07541.1"/>
    <property type="molecule type" value="Genomic_DNA"/>
</dbReference>
<dbReference type="PROSITE" id="PS50850">
    <property type="entry name" value="MFS"/>
    <property type="match status" value="1"/>
</dbReference>
<evidence type="ECO:0000256" key="3">
    <source>
        <dbReference type="ARBA" id="ARBA00022692"/>
    </source>
</evidence>
<sequence>MDPKRRLVIIMALITAVSLFGDSMLYVALPTHWSEAGLSSFVQVGVLLSINRFVRLPLNPIIGWAYRKISSRTGVFLAVFIAGSTTFLYGHVTNFYEWCLIRGLWGVAWSLLRLGSYFMILDLSTDENRGYYLGTYNGLYRIGSLVGMLSGGFFVDLYGLRGVTAVFGILAFLAAPLVLRFVPHTRHDIIIEKKRADKGTFLGNPYLLWVLSSVFLVAMSLEGILTSTLSRLIEMRMPRSIDLLGITLGAATLAGVLQATRWAIGPALSPFVGKLSDGRSGRYPLLALGLILISISMGLTQLSIFPFTAWLCVLLVILFISTALTTLMDALASDLAAGKVRVAVATVYVIVGDVGAACGPILAYAGESIFGIKLTYWISSIILLILGIVWSVMAYLKWKKEKQVVQTNRII</sequence>
<dbReference type="Proteomes" id="UP000317036">
    <property type="component" value="Unassembled WGS sequence"/>
</dbReference>
<evidence type="ECO:0000313" key="8">
    <source>
        <dbReference type="EMBL" id="TVY07541.1"/>
    </source>
</evidence>
<evidence type="ECO:0000259" key="7">
    <source>
        <dbReference type="PROSITE" id="PS50850"/>
    </source>
</evidence>
<evidence type="ECO:0000256" key="2">
    <source>
        <dbReference type="ARBA" id="ARBA00022448"/>
    </source>
</evidence>
<dbReference type="InterPro" id="IPR020846">
    <property type="entry name" value="MFS_dom"/>
</dbReference>
<feature type="transmembrane region" description="Helical" evidence="6">
    <location>
        <begin position="340"/>
        <end position="362"/>
    </location>
</feature>
<evidence type="ECO:0000256" key="6">
    <source>
        <dbReference type="SAM" id="Phobius"/>
    </source>
</evidence>
<evidence type="ECO:0000256" key="5">
    <source>
        <dbReference type="ARBA" id="ARBA00023136"/>
    </source>
</evidence>
<protein>
    <submittedName>
        <fullName evidence="8">MFS transporter</fullName>
    </submittedName>
</protein>
<feature type="transmembrane region" description="Helical" evidence="6">
    <location>
        <begin position="285"/>
        <end position="302"/>
    </location>
</feature>
<gene>
    <name evidence="8" type="ORF">FPZ49_23300</name>
</gene>
<feature type="transmembrane region" description="Helical" evidence="6">
    <location>
        <begin position="7"/>
        <end position="29"/>
    </location>
</feature>
<dbReference type="RefSeq" id="WP_144851532.1">
    <property type="nucleotide sequence ID" value="NZ_VNJI01000035.1"/>
</dbReference>
<evidence type="ECO:0000313" key="9">
    <source>
        <dbReference type="Proteomes" id="UP000317036"/>
    </source>
</evidence>
<keyword evidence="3 6" id="KW-0812">Transmembrane</keyword>
<keyword evidence="2" id="KW-0813">Transport</keyword>